<dbReference type="Gene3D" id="3.40.190.10">
    <property type="entry name" value="Periplasmic binding protein-like II"/>
    <property type="match status" value="1"/>
</dbReference>
<accession>A0ABD5RW37</accession>
<dbReference type="SUPFAM" id="SSF53850">
    <property type="entry name" value="Periplasmic binding protein-like II"/>
    <property type="match status" value="1"/>
</dbReference>
<dbReference type="EMBL" id="JBHSWU010000023">
    <property type="protein sequence ID" value="MFC6723535.1"/>
    <property type="molecule type" value="Genomic_DNA"/>
</dbReference>
<keyword evidence="8" id="KW-1185">Reference proteome</keyword>
<dbReference type="Proteomes" id="UP001596328">
    <property type="component" value="Unassembled WGS sequence"/>
</dbReference>
<evidence type="ECO:0000256" key="6">
    <source>
        <dbReference type="SAM" id="MobiDB-lite"/>
    </source>
</evidence>
<evidence type="ECO:0000256" key="3">
    <source>
        <dbReference type="ARBA" id="ARBA00023136"/>
    </source>
</evidence>
<evidence type="ECO:0000256" key="1">
    <source>
        <dbReference type="ARBA" id="ARBA00022475"/>
    </source>
</evidence>
<dbReference type="PANTHER" id="PTHR43649:SF33">
    <property type="entry name" value="POLYGALACTURONAN_RHAMNOGALACTURONAN-BINDING PROTEIN YTCQ"/>
    <property type="match status" value="1"/>
</dbReference>
<keyword evidence="5" id="KW-0449">Lipoprotein</keyword>
<gene>
    <name evidence="7" type="ORF">ACFQE1_03845</name>
</gene>
<feature type="region of interest" description="Disordered" evidence="6">
    <location>
        <begin position="1"/>
        <end position="26"/>
    </location>
</feature>
<proteinExistence type="predicted"/>
<dbReference type="Pfam" id="PF01547">
    <property type="entry name" value="SBP_bac_1"/>
    <property type="match status" value="1"/>
</dbReference>
<evidence type="ECO:0000256" key="5">
    <source>
        <dbReference type="ARBA" id="ARBA00023288"/>
    </source>
</evidence>
<dbReference type="PANTHER" id="PTHR43649">
    <property type="entry name" value="ARABINOSE-BINDING PROTEIN-RELATED"/>
    <property type="match status" value="1"/>
</dbReference>
<protein>
    <submittedName>
        <fullName evidence="7">ABC transporter substrate-binding protein</fullName>
    </submittedName>
</protein>
<sequence length="492" mass="53116">MAEESHGSDQRSEGDTESIGRSGRINRRKLLKAAGTGAVVGTTTLAGCQGGGGGGDGGTTGSSGGDGNGTGGGTGSGSGEWPDLSGTEVHFLTDESSDKFTNFFQKVKQDFENDTGATVNLDLVNLGEQGPRLSQLLQAGDPPDVMQAVQTRVVQLQNQGVAGPVNSAMSDMTERYGDPVSGTRVDVDGDDYAVPCWINPSGQWYREDLYDGDPETWDDMLQNAEKADDPNGVRGTSIPLGRALCVDSFFLAYLYTNEGRVCSRDSEGNVQCVMNQGENKQRWIETLEFFSELYQYSPTNANAACSQQVQAIPNETSAEAGYVGARPKVQAVEQDTSFAGEVRASQVPQNRTPQHHANSIAYMTFQDANVKAGNAFISYLFQEKYFIDLLLLTPIHNNPSYPSIRENQAYQQGLEALPDAWTDEDIETSLAFADNILPFSQETSPPNPYAGTIYSSKLLVDVLNDATINERDPEAIVEDYASQIQGVIDQAR</sequence>
<reference evidence="7 8" key="1">
    <citation type="journal article" date="2019" name="Int. J. Syst. Evol. Microbiol.">
        <title>The Global Catalogue of Microorganisms (GCM) 10K type strain sequencing project: providing services to taxonomists for standard genome sequencing and annotation.</title>
        <authorList>
            <consortium name="The Broad Institute Genomics Platform"/>
            <consortium name="The Broad Institute Genome Sequencing Center for Infectious Disease"/>
            <person name="Wu L."/>
            <person name="Ma J."/>
        </authorList>
    </citation>
    <scope>NUCLEOTIDE SEQUENCE [LARGE SCALE GENOMIC DNA]</scope>
    <source>
        <strain evidence="7 8">NBRC 111368</strain>
    </source>
</reference>
<evidence type="ECO:0000256" key="4">
    <source>
        <dbReference type="ARBA" id="ARBA00023139"/>
    </source>
</evidence>
<evidence type="ECO:0000313" key="8">
    <source>
        <dbReference type="Proteomes" id="UP001596328"/>
    </source>
</evidence>
<dbReference type="InterPro" id="IPR006059">
    <property type="entry name" value="SBP"/>
</dbReference>
<evidence type="ECO:0000256" key="2">
    <source>
        <dbReference type="ARBA" id="ARBA00022729"/>
    </source>
</evidence>
<name>A0ABD5RW37_9EURY</name>
<feature type="compositionally biased region" description="Basic and acidic residues" evidence="6">
    <location>
        <begin position="1"/>
        <end position="14"/>
    </location>
</feature>
<keyword evidence="2" id="KW-0732">Signal</keyword>
<feature type="compositionally biased region" description="Gly residues" evidence="6">
    <location>
        <begin position="48"/>
        <end position="78"/>
    </location>
</feature>
<organism evidence="7 8">
    <name type="scientific">Halobium palmae</name>
    <dbReference type="NCBI Taxonomy" id="1776492"/>
    <lineage>
        <taxon>Archaea</taxon>
        <taxon>Methanobacteriati</taxon>
        <taxon>Methanobacteriota</taxon>
        <taxon>Stenosarchaea group</taxon>
        <taxon>Halobacteria</taxon>
        <taxon>Halobacteriales</taxon>
        <taxon>Haloferacaceae</taxon>
        <taxon>Halobium</taxon>
    </lineage>
</organism>
<feature type="region of interest" description="Disordered" evidence="6">
    <location>
        <begin position="46"/>
        <end position="86"/>
    </location>
</feature>
<evidence type="ECO:0000313" key="7">
    <source>
        <dbReference type="EMBL" id="MFC6723535.1"/>
    </source>
</evidence>
<keyword evidence="4" id="KW-0564">Palmitate</keyword>
<dbReference type="InterPro" id="IPR050490">
    <property type="entry name" value="Bact_solute-bd_prot1"/>
</dbReference>
<keyword evidence="3" id="KW-0472">Membrane</keyword>
<dbReference type="AlphaFoldDB" id="A0ABD5RW37"/>
<keyword evidence="1" id="KW-1003">Cell membrane</keyword>
<comment type="caution">
    <text evidence="7">The sequence shown here is derived from an EMBL/GenBank/DDBJ whole genome shotgun (WGS) entry which is preliminary data.</text>
</comment>